<evidence type="ECO:0000256" key="1">
    <source>
        <dbReference type="SAM" id="MobiDB-lite"/>
    </source>
</evidence>
<reference evidence="2" key="3">
    <citation type="submission" date="2015-04" db="UniProtKB">
        <authorList>
            <consortium name="EnsemblPlants"/>
        </authorList>
    </citation>
    <scope>IDENTIFICATION</scope>
</reference>
<feature type="compositionally biased region" description="Basic and acidic residues" evidence="1">
    <location>
        <begin position="8"/>
        <end position="23"/>
    </location>
</feature>
<accession>A0A0D9Y0M1</accession>
<reference evidence="3" key="2">
    <citation type="submission" date="2013-12" db="EMBL/GenBank/DDBJ databases">
        <authorList>
            <person name="Yu Y."/>
            <person name="Lee S."/>
            <person name="de Baynast K."/>
            <person name="Wissotski M."/>
            <person name="Liu L."/>
            <person name="Talag J."/>
            <person name="Goicoechea J."/>
            <person name="Angelova A."/>
            <person name="Jetty R."/>
            <person name="Kudrna D."/>
            <person name="Golser W."/>
            <person name="Rivera L."/>
            <person name="Zhang J."/>
            <person name="Wing R."/>
        </authorList>
    </citation>
    <scope>NUCLEOTIDE SEQUENCE</scope>
</reference>
<sequence>MAGDLPMVEEKPTDRRGRPREPYHGPTHHLGKDRDLRMESANMKRRRAAGETNRRHTLGRRIGVASFFCC</sequence>
<evidence type="ECO:0000313" key="3">
    <source>
        <dbReference type="Proteomes" id="UP000032180"/>
    </source>
</evidence>
<dbReference type="EnsemblPlants" id="LPERR12G13660.3">
    <property type="protein sequence ID" value="LPERR12G13660.3"/>
    <property type="gene ID" value="LPERR12G13660"/>
</dbReference>
<dbReference type="AlphaFoldDB" id="A0A0D9Y0M1"/>
<organism evidence="2 3">
    <name type="scientific">Leersia perrieri</name>
    <dbReference type="NCBI Taxonomy" id="77586"/>
    <lineage>
        <taxon>Eukaryota</taxon>
        <taxon>Viridiplantae</taxon>
        <taxon>Streptophyta</taxon>
        <taxon>Embryophyta</taxon>
        <taxon>Tracheophyta</taxon>
        <taxon>Spermatophyta</taxon>
        <taxon>Magnoliopsida</taxon>
        <taxon>Liliopsida</taxon>
        <taxon>Poales</taxon>
        <taxon>Poaceae</taxon>
        <taxon>BOP clade</taxon>
        <taxon>Oryzoideae</taxon>
        <taxon>Oryzeae</taxon>
        <taxon>Oryzinae</taxon>
        <taxon>Leersia</taxon>
    </lineage>
</organism>
<name>A0A0D9Y0M1_9ORYZ</name>
<feature type="region of interest" description="Disordered" evidence="1">
    <location>
        <begin position="1"/>
        <end position="38"/>
    </location>
</feature>
<proteinExistence type="predicted"/>
<dbReference type="HOGENOM" id="CLU_2852890_0_0_1"/>
<evidence type="ECO:0000313" key="2">
    <source>
        <dbReference type="EnsemblPlants" id="LPERR12G13660.3"/>
    </source>
</evidence>
<dbReference type="Proteomes" id="UP000032180">
    <property type="component" value="Chromosome 12"/>
</dbReference>
<dbReference type="Gramene" id="LPERR12G13660.3">
    <property type="protein sequence ID" value="LPERR12G13660.3"/>
    <property type="gene ID" value="LPERR12G13660"/>
</dbReference>
<keyword evidence="3" id="KW-1185">Reference proteome</keyword>
<reference evidence="2 3" key="1">
    <citation type="submission" date="2012-08" db="EMBL/GenBank/DDBJ databases">
        <title>Oryza genome evolution.</title>
        <authorList>
            <person name="Wing R.A."/>
        </authorList>
    </citation>
    <scope>NUCLEOTIDE SEQUENCE</scope>
</reference>
<protein>
    <submittedName>
        <fullName evidence="2">Uncharacterized protein</fullName>
    </submittedName>
</protein>